<dbReference type="InterPro" id="IPR032675">
    <property type="entry name" value="LRR_dom_sf"/>
</dbReference>
<dbReference type="SUPFAM" id="SSF52047">
    <property type="entry name" value="RNI-like"/>
    <property type="match status" value="1"/>
</dbReference>
<protein>
    <recommendedName>
        <fullName evidence="3">F-box domain-containing protein</fullName>
    </recommendedName>
</protein>
<dbReference type="STRING" id="5364.A0A5C3MZ20"/>
<sequence length="504" mass="56808">MHPALVQQDILRLVFESIRNYSPKKIAILNISLACHAFKEPALDTLWHELHSLAPLLNLVLVTQKADGTYELPDDITPNDLERFKYYARRVKKLVYRKYRQKDASQLPILARLPDILDGPVLPCLRTMQWFVAEQGGPLSHTLIAHPVATLRSITIQFDVIRSLSIATDFAKIGVAHFVQTLATNAPWLTQLLLVDLPESFALSFSQFTCLKSLTFTHQIRGYSHGSKFMTPQHFASMSTIMGLTCLKLDLHEFSAPNLATCQFHSLSSVHLIGNSDAVVSVIPSLRPSPITVFSVKLVGDYAALDSLFNSITFQTLECLTIDYSPYDSSTWKGCDLLPSLLTCTKLTKCNIHLNDVIIALTEDDIFSMACCWPLIEELKWKCDADPSPSVLSLEAFVEHLSRLRILGISVYIQSVNIGNAYYEDLPVSNHKLQKIEIYKPLIEDRVIDWAHWLLFFFPYLEEVSGSGDEDDEVWRVAGALRKLQFIKKLWAQQAARESGSKGI</sequence>
<dbReference type="OrthoDB" id="3067012at2759"/>
<reference evidence="1 2" key="1">
    <citation type="journal article" date="2019" name="Nat. Ecol. Evol.">
        <title>Megaphylogeny resolves global patterns of mushroom evolution.</title>
        <authorList>
            <person name="Varga T."/>
            <person name="Krizsan K."/>
            <person name="Foldi C."/>
            <person name="Dima B."/>
            <person name="Sanchez-Garcia M."/>
            <person name="Sanchez-Ramirez S."/>
            <person name="Szollosi G.J."/>
            <person name="Szarkandi J.G."/>
            <person name="Papp V."/>
            <person name="Albert L."/>
            <person name="Andreopoulos W."/>
            <person name="Angelini C."/>
            <person name="Antonin V."/>
            <person name="Barry K.W."/>
            <person name="Bougher N.L."/>
            <person name="Buchanan P."/>
            <person name="Buyck B."/>
            <person name="Bense V."/>
            <person name="Catcheside P."/>
            <person name="Chovatia M."/>
            <person name="Cooper J."/>
            <person name="Damon W."/>
            <person name="Desjardin D."/>
            <person name="Finy P."/>
            <person name="Geml J."/>
            <person name="Haridas S."/>
            <person name="Hughes K."/>
            <person name="Justo A."/>
            <person name="Karasinski D."/>
            <person name="Kautmanova I."/>
            <person name="Kiss B."/>
            <person name="Kocsube S."/>
            <person name="Kotiranta H."/>
            <person name="LaButti K.M."/>
            <person name="Lechner B.E."/>
            <person name="Liimatainen K."/>
            <person name="Lipzen A."/>
            <person name="Lukacs Z."/>
            <person name="Mihaltcheva S."/>
            <person name="Morgado L.N."/>
            <person name="Niskanen T."/>
            <person name="Noordeloos M.E."/>
            <person name="Ohm R.A."/>
            <person name="Ortiz-Santana B."/>
            <person name="Ovrebo C."/>
            <person name="Racz N."/>
            <person name="Riley R."/>
            <person name="Savchenko A."/>
            <person name="Shiryaev A."/>
            <person name="Soop K."/>
            <person name="Spirin V."/>
            <person name="Szebenyi C."/>
            <person name="Tomsovsky M."/>
            <person name="Tulloss R.E."/>
            <person name="Uehling J."/>
            <person name="Grigoriev I.V."/>
            <person name="Vagvolgyi C."/>
            <person name="Papp T."/>
            <person name="Martin F.M."/>
            <person name="Miettinen O."/>
            <person name="Hibbett D.S."/>
            <person name="Nagy L.G."/>
        </authorList>
    </citation>
    <scope>NUCLEOTIDE SEQUENCE [LARGE SCALE GENOMIC DNA]</scope>
    <source>
        <strain evidence="1 2">OMC1185</strain>
    </source>
</reference>
<dbReference type="EMBL" id="ML213527">
    <property type="protein sequence ID" value="TFK46741.1"/>
    <property type="molecule type" value="Genomic_DNA"/>
</dbReference>
<dbReference type="Proteomes" id="UP000305948">
    <property type="component" value="Unassembled WGS sequence"/>
</dbReference>
<name>A0A5C3MZ20_9AGAM</name>
<evidence type="ECO:0000313" key="1">
    <source>
        <dbReference type="EMBL" id="TFK46741.1"/>
    </source>
</evidence>
<proteinExistence type="predicted"/>
<evidence type="ECO:0008006" key="3">
    <source>
        <dbReference type="Google" id="ProtNLM"/>
    </source>
</evidence>
<evidence type="ECO:0000313" key="2">
    <source>
        <dbReference type="Proteomes" id="UP000305948"/>
    </source>
</evidence>
<organism evidence="1 2">
    <name type="scientific">Heliocybe sulcata</name>
    <dbReference type="NCBI Taxonomy" id="5364"/>
    <lineage>
        <taxon>Eukaryota</taxon>
        <taxon>Fungi</taxon>
        <taxon>Dikarya</taxon>
        <taxon>Basidiomycota</taxon>
        <taxon>Agaricomycotina</taxon>
        <taxon>Agaricomycetes</taxon>
        <taxon>Gloeophyllales</taxon>
        <taxon>Gloeophyllaceae</taxon>
        <taxon>Heliocybe</taxon>
    </lineage>
</organism>
<dbReference type="AlphaFoldDB" id="A0A5C3MZ20"/>
<accession>A0A5C3MZ20</accession>
<gene>
    <name evidence="1" type="ORF">OE88DRAFT_853020</name>
</gene>
<dbReference type="Gene3D" id="3.80.10.10">
    <property type="entry name" value="Ribonuclease Inhibitor"/>
    <property type="match status" value="1"/>
</dbReference>
<keyword evidence="2" id="KW-1185">Reference proteome</keyword>